<name>A0A0W7WS15_9ACTN</name>
<organism evidence="1 2">
    <name type="scientific">Streptomyces silvensis</name>
    <dbReference type="NCBI Taxonomy" id="1765722"/>
    <lineage>
        <taxon>Bacteria</taxon>
        <taxon>Bacillati</taxon>
        <taxon>Actinomycetota</taxon>
        <taxon>Actinomycetes</taxon>
        <taxon>Kitasatosporales</taxon>
        <taxon>Streptomycetaceae</taxon>
        <taxon>Streptomyces</taxon>
    </lineage>
</organism>
<gene>
    <name evidence="1" type="ORF">AT728_33515</name>
</gene>
<dbReference type="EMBL" id="LOCL01000078">
    <property type="protein sequence ID" value="KUF13366.1"/>
    <property type="molecule type" value="Genomic_DNA"/>
</dbReference>
<dbReference type="Proteomes" id="UP000054804">
    <property type="component" value="Unassembled WGS sequence"/>
</dbReference>
<proteinExistence type="predicted"/>
<dbReference type="STRING" id="1765722.AT728_33515"/>
<dbReference type="AlphaFoldDB" id="A0A0W7WS15"/>
<reference evidence="1 2" key="1">
    <citation type="submission" date="2015-12" db="EMBL/GenBank/DDBJ databases">
        <title>Draft genome sequence of Streptomyces silvensis ATCC 53525, a producer of novel hormone antagonists.</title>
        <authorList>
            <person name="Johnston C.W."/>
            <person name="Li Y."/>
            <person name="Magarvey N.A."/>
        </authorList>
    </citation>
    <scope>NUCLEOTIDE SEQUENCE [LARGE SCALE GENOMIC DNA]</scope>
    <source>
        <strain evidence="1 2">ATCC 53525</strain>
    </source>
</reference>
<protein>
    <submittedName>
        <fullName evidence="1">Uncharacterized protein</fullName>
    </submittedName>
</protein>
<evidence type="ECO:0000313" key="2">
    <source>
        <dbReference type="Proteomes" id="UP000054804"/>
    </source>
</evidence>
<comment type="caution">
    <text evidence="1">The sequence shown here is derived from an EMBL/GenBank/DDBJ whole genome shotgun (WGS) entry which is preliminary data.</text>
</comment>
<sequence length="64" mass="6571">MRTKPTMFQSMLRSVLVTALSAGLVVGAVSALDLSWDSAPADATRTVAAPPDLAWSVVPAGDEA</sequence>
<keyword evidence="2" id="KW-1185">Reference proteome</keyword>
<accession>A0A0W7WS15</accession>
<evidence type="ECO:0000313" key="1">
    <source>
        <dbReference type="EMBL" id="KUF13366.1"/>
    </source>
</evidence>